<name>A0AAE3UBI5_9BACT</name>
<dbReference type="Pfam" id="PF12771">
    <property type="entry name" value="SusD-like_2"/>
    <property type="match status" value="1"/>
</dbReference>
<reference evidence="1" key="1">
    <citation type="submission" date="2023-05" db="EMBL/GenBank/DDBJ databases">
        <authorList>
            <person name="Zhang X."/>
        </authorList>
    </citation>
    <scope>NUCLEOTIDE SEQUENCE</scope>
    <source>
        <strain evidence="1">BD1B2-1</strain>
    </source>
</reference>
<dbReference type="RefSeq" id="WP_314508632.1">
    <property type="nucleotide sequence ID" value="NZ_JASJOU010000001.1"/>
</dbReference>
<protein>
    <submittedName>
        <fullName evidence="1">SusD/RagB family nutrient-binding outer membrane lipoprotein</fullName>
    </submittedName>
</protein>
<dbReference type="InterPro" id="IPR011990">
    <property type="entry name" value="TPR-like_helical_dom_sf"/>
</dbReference>
<keyword evidence="1" id="KW-0449">Lipoprotein</keyword>
<sequence>MNRQRPHSIQKFIIALTILTGWLLSACTGNFDEINTDPNRIEKISPGTLLNPIIYEMASFNTLRSDEFTFDLLQVSLPFPSVSGGVHRYDISENAGGSTWNTYYRWITNIREMQTAAVVAEDPNYQAIALILNAWVYSLLTDGFGDVPMTEAGKGEEKIFQPAFDTQEYIYTTILKDLETANGLFDPSRSMIYGTDILYANNVSNWQRFCNSLRLRLLLRVMKRNPETVQAALVTMLSNPDTYPVFTKNTEAAVLKITGVTPNVSPWGRAVDFTNARAAAEFFVDNLNQFNDPRRPIFLTQARSSDGKTTIGYKGIPSGYAGGESQFDFLPSNLNVNLVKTDVGPMQSVMMTYAEVEFIKAELAQKEIFGEDAQIHYENGVKAAIEQWGAVLPADYFANEYTQYDGTLDRIMLQKYYALFFNDYQQWFEYRRTGLPKLPKGEDMRNNGIMPVRFRYPTTVQTNNAANYKIAVEKMGGDNINTKVWWEK</sequence>
<evidence type="ECO:0000313" key="2">
    <source>
        <dbReference type="Proteomes" id="UP001232063"/>
    </source>
</evidence>
<organism evidence="1 2">
    <name type="scientific">Xanthocytophaga agilis</name>
    <dbReference type="NCBI Taxonomy" id="3048010"/>
    <lineage>
        <taxon>Bacteria</taxon>
        <taxon>Pseudomonadati</taxon>
        <taxon>Bacteroidota</taxon>
        <taxon>Cytophagia</taxon>
        <taxon>Cytophagales</taxon>
        <taxon>Rhodocytophagaceae</taxon>
        <taxon>Xanthocytophaga</taxon>
    </lineage>
</organism>
<dbReference type="PROSITE" id="PS51257">
    <property type="entry name" value="PROKAR_LIPOPROTEIN"/>
    <property type="match status" value="1"/>
</dbReference>
<dbReference type="EMBL" id="JASJOU010000001">
    <property type="protein sequence ID" value="MDJ1499095.1"/>
    <property type="molecule type" value="Genomic_DNA"/>
</dbReference>
<dbReference type="SUPFAM" id="SSF48452">
    <property type="entry name" value="TPR-like"/>
    <property type="match status" value="1"/>
</dbReference>
<comment type="caution">
    <text evidence="1">The sequence shown here is derived from an EMBL/GenBank/DDBJ whole genome shotgun (WGS) entry which is preliminary data.</text>
</comment>
<evidence type="ECO:0000313" key="1">
    <source>
        <dbReference type="EMBL" id="MDJ1499095.1"/>
    </source>
</evidence>
<dbReference type="AlphaFoldDB" id="A0AAE3UBI5"/>
<keyword evidence="2" id="KW-1185">Reference proteome</keyword>
<accession>A0AAE3UBI5</accession>
<dbReference type="InterPro" id="IPR041662">
    <property type="entry name" value="SusD-like_2"/>
</dbReference>
<gene>
    <name evidence="1" type="ORF">QNI22_00485</name>
</gene>
<dbReference type="Proteomes" id="UP001232063">
    <property type="component" value="Unassembled WGS sequence"/>
</dbReference>
<proteinExistence type="predicted"/>
<dbReference type="Gene3D" id="1.25.40.390">
    <property type="match status" value="1"/>
</dbReference>